<accession>A0A4R4N145</accession>
<sequence>MRRTIALAAPIAALALLTTPAAAVSDATAPERPMYVLHGSASGTLPESFGQWAGEKVRFAVDARSDGVKTQGTFDVFHAGKPGKPTVGDFQGRIACLTAGDGIAIATGVITKGYVNIEGEPKTDVSGKKVSFTVHDKGRRDTMFWMWEFLGAPVNDCQGTAPVFRPSKSSFKVKG</sequence>
<keyword evidence="1" id="KW-0732">Signal</keyword>
<evidence type="ECO:0008006" key="4">
    <source>
        <dbReference type="Google" id="ProtNLM"/>
    </source>
</evidence>
<dbReference type="OrthoDB" id="3628502at2"/>
<dbReference type="EMBL" id="SMJZ01000157">
    <property type="protein sequence ID" value="TDC01514.1"/>
    <property type="molecule type" value="Genomic_DNA"/>
</dbReference>
<reference evidence="2 3" key="1">
    <citation type="submission" date="2019-02" db="EMBL/GenBank/DDBJ databases">
        <title>Draft genome sequences of novel Actinobacteria.</title>
        <authorList>
            <person name="Sahin N."/>
            <person name="Ay H."/>
            <person name="Saygin H."/>
        </authorList>
    </citation>
    <scope>NUCLEOTIDE SEQUENCE [LARGE SCALE GENOMIC DNA]</scope>
    <source>
        <strain evidence="2 3">KC201</strain>
    </source>
</reference>
<dbReference type="Proteomes" id="UP000295157">
    <property type="component" value="Unassembled WGS sequence"/>
</dbReference>
<evidence type="ECO:0000256" key="1">
    <source>
        <dbReference type="SAM" id="SignalP"/>
    </source>
</evidence>
<dbReference type="RefSeq" id="WP_132337948.1">
    <property type="nucleotide sequence ID" value="NZ_SMJZ01000157.1"/>
</dbReference>
<name>A0A4R4N145_9ACTN</name>
<feature type="chain" id="PRO_5020983530" description="Repetin" evidence="1">
    <location>
        <begin position="24"/>
        <end position="175"/>
    </location>
</feature>
<evidence type="ECO:0000313" key="2">
    <source>
        <dbReference type="EMBL" id="TDC01514.1"/>
    </source>
</evidence>
<organism evidence="2 3">
    <name type="scientific">Nonomuraea longispora</name>
    <dbReference type="NCBI Taxonomy" id="1848320"/>
    <lineage>
        <taxon>Bacteria</taxon>
        <taxon>Bacillati</taxon>
        <taxon>Actinomycetota</taxon>
        <taxon>Actinomycetes</taxon>
        <taxon>Streptosporangiales</taxon>
        <taxon>Streptosporangiaceae</taxon>
        <taxon>Nonomuraea</taxon>
    </lineage>
</organism>
<keyword evidence="3" id="KW-1185">Reference proteome</keyword>
<evidence type="ECO:0000313" key="3">
    <source>
        <dbReference type="Proteomes" id="UP000295157"/>
    </source>
</evidence>
<feature type="signal peptide" evidence="1">
    <location>
        <begin position="1"/>
        <end position="23"/>
    </location>
</feature>
<gene>
    <name evidence="2" type="ORF">E1267_31745</name>
</gene>
<comment type="caution">
    <text evidence="2">The sequence shown here is derived from an EMBL/GenBank/DDBJ whole genome shotgun (WGS) entry which is preliminary data.</text>
</comment>
<protein>
    <recommendedName>
        <fullName evidence="4">Repetin</fullName>
    </recommendedName>
</protein>
<proteinExistence type="predicted"/>
<dbReference type="AlphaFoldDB" id="A0A4R4N145"/>